<dbReference type="Gene3D" id="1.10.260.40">
    <property type="entry name" value="lambda repressor-like DNA-binding domains"/>
    <property type="match status" value="1"/>
</dbReference>
<protein>
    <submittedName>
        <fullName evidence="3">Helix-turn-helix protein</fullName>
    </submittedName>
</protein>
<dbReference type="SMART" id="SM00530">
    <property type="entry name" value="HTH_XRE"/>
    <property type="match status" value="1"/>
</dbReference>
<dbReference type="PROSITE" id="PS50943">
    <property type="entry name" value="HTH_CROC1"/>
    <property type="match status" value="1"/>
</dbReference>
<dbReference type="Proteomes" id="UP000292927">
    <property type="component" value="Unassembled WGS sequence"/>
</dbReference>
<dbReference type="EMBL" id="SGXF01000005">
    <property type="protein sequence ID" value="RZS94019.1"/>
    <property type="molecule type" value="Genomic_DNA"/>
</dbReference>
<name>A0A4V2F5U3_9FIRM</name>
<dbReference type="InterPro" id="IPR010982">
    <property type="entry name" value="Lambda_DNA-bd_dom_sf"/>
</dbReference>
<gene>
    <name evidence="3" type="ORF">EV209_2382</name>
</gene>
<dbReference type="CDD" id="cd00093">
    <property type="entry name" value="HTH_XRE"/>
    <property type="match status" value="1"/>
</dbReference>
<keyword evidence="4" id="KW-1185">Reference proteome</keyword>
<proteinExistence type="predicted"/>
<dbReference type="SUPFAM" id="SSF47413">
    <property type="entry name" value="lambda repressor-like DNA-binding domains"/>
    <property type="match status" value="1"/>
</dbReference>
<sequence>MCDFGLRLKSLRASYGFTQKQLAKKLNVSEVTVSRWESNYRLPEFISLLNLSILFDVTLDYIAGIDKKTAIATKCLSEDQVKLLKMIVCECQSRI</sequence>
<dbReference type="GO" id="GO:0003677">
    <property type="term" value="F:DNA binding"/>
    <property type="evidence" value="ECO:0007669"/>
    <property type="project" value="UniProtKB-KW"/>
</dbReference>
<dbReference type="PANTHER" id="PTHR46558">
    <property type="entry name" value="TRACRIPTIONAL REGULATORY PROTEIN-RELATED-RELATED"/>
    <property type="match status" value="1"/>
</dbReference>
<reference evidence="3 4" key="1">
    <citation type="submission" date="2019-02" db="EMBL/GenBank/DDBJ databases">
        <title>Genomic Encyclopedia of Type Strains, Phase IV (KMG-IV): sequencing the most valuable type-strain genomes for metagenomic binning, comparative biology and taxonomic classification.</title>
        <authorList>
            <person name="Goeker M."/>
        </authorList>
    </citation>
    <scope>NUCLEOTIDE SEQUENCE [LARGE SCALE GENOMIC DNA]</scope>
    <source>
        <strain evidence="3 4">DSM 29486</strain>
    </source>
</reference>
<comment type="caution">
    <text evidence="3">The sequence shown here is derived from an EMBL/GenBank/DDBJ whole genome shotgun (WGS) entry which is preliminary data.</text>
</comment>
<dbReference type="Pfam" id="PF01381">
    <property type="entry name" value="HTH_3"/>
    <property type="match status" value="1"/>
</dbReference>
<keyword evidence="1" id="KW-0238">DNA-binding</keyword>
<evidence type="ECO:0000313" key="4">
    <source>
        <dbReference type="Proteomes" id="UP000292927"/>
    </source>
</evidence>
<dbReference type="RefSeq" id="WP_130435659.1">
    <property type="nucleotide sequence ID" value="NZ_SGXF01000005.1"/>
</dbReference>
<dbReference type="AlphaFoldDB" id="A0A4V2F5U3"/>
<organism evidence="3 4">
    <name type="scientific">Cuneatibacter caecimuris</name>
    <dbReference type="NCBI Taxonomy" id="1796618"/>
    <lineage>
        <taxon>Bacteria</taxon>
        <taxon>Bacillati</taxon>
        <taxon>Bacillota</taxon>
        <taxon>Clostridia</taxon>
        <taxon>Lachnospirales</taxon>
        <taxon>Lachnospiraceae</taxon>
        <taxon>Cuneatibacter</taxon>
    </lineage>
</organism>
<feature type="domain" description="HTH cro/C1-type" evidence="2">
    <location>
        <begin position="8"/>
        <end position="62"/>
    </location>
</feature>
<evidence type="ECO:0000313" key="3">
    <source>
        <dbReference type="EMBL" id="RZS94019.1"/>
    </source>
</evidence>
<evidence type="ECO:0000256" key="1">
    <source>
        <dbReference type="ARBA" id="ARBA00023125"/>
    </source>
</evidence>
<accession>A0A4V2F5U3</accession>
<dbReference type="OrthoDB" id="9813152at2"/>
<evidence type="ECO:0000259" key="2">
    <source>
        <dbReference type="PROSITE" id="PS50943"/>
    </source>
</evidence>
<dbReference type="InterPro" id="IPR001387">
    <property type="entry name" value="Cro/C1-type_HTH"/>
</dbReference>
<dbReference type="PANTHER" id="PTHR46558:SF13">
    <property type="entry name" value="HTH-TYPE TRANSCRIPTIONAL REGULATOR IMMR"/>
    <property type="match status" value="1"/>
</dbReference>